<evidence type="ECO:0000313" key="1">
    <source>
        <dbReference type="EMBL" id="MDA4848895.1"/>
    </source>
</evidence>
<reference evidence="1" key="1">
    <citation type="submission" date="2022-11" db="EMBL/GenBank/DDBJ databases">
        <title>Hoeflea poritis sp. nov., isolated from scleractinian coral Porites lutea.</title>
        <authorList>
            <person name="Zhang G."/>
            <person name="Wei Q."/>
            <person name="Cai L."/>
        </authorList>
    </citation>
    <scope>NUCLEOTIDE SEQUENCE</scope>
    <source>
        <strain evidence="1">E7-10</strain>
    </source>
</reference>
<gene>
    <name evidence="1" type="ORF">OOZ53_26355</name>
</gene>
<comment type="caution">
    <text evidence="1">The sequence shown here is derived from an EMBL/GenBank/DDBJ whole genome shotgun (WGS) entry which is preliminary data.</text>
</comment>
<dbReference type="RefSeq" id="WP_271092778.1">
    <property type="nucleotide sequence ID" value="NZ_JAPJZH010000042.1"/>
</dbReference>
<feature type="non-terminal residue" evidence="1">
    <location>
        <position position="1"/>
    </location>
</feature>
<evidence type="ECO:0000313" key="2">
    <source>
        <dbReference type="Proteomes" id="UP001148313"/>
    </source>
</evidence>
<dbReference type="Pfam" id="PF11843">
    <property type="entry name" value="DUF3363"/>
    <property type="match status" value="1"/>
</dbReference>
<name>A0ABT4VXI9_9HYPH</name>
<dbReference type="InterPro" id="IPR021795">
    <property type="entry name" value="DUF3363"/>
</dbReference>
<keyword evidence="2" id="KW-1185">Reference proteome</keyword>
<dbReference type="Proteomes" id="UP001148313">
    <property type="component" value="Unassembled WGS sequence"/>
</dbReference>
<organism evidence="1 2">
    <name type="scientific">Hoeflea poritis</name>
    <dbReference type="NCBI Taxonomy" id="2993659"/>
    <lineage>
        <taxon>Bacteria</taxon>
        <taxon>Pseudomonadati</taxon>
        <taxon>Pseudomonadota</taxon>
        <taxon>Alphaproteobacteria</taxon>
        <taxon>Hyphomicrobiales</taxon>
        <taxon>Rhizobiaceae</taxon>
        <taxon>Hoeflea</taxon>
    </lineage>
</organism>
<protein>
    <submittedName>
        <fullName evidence="1">DUF3363 domain-containing protein</fullName>
    </submittedName>
</protein>
<accession>A0ABT4VXI9</accession>
<sequence>LELGPQTEQEIRRKLEQQVEQDRFTDLDRHLVRQARDRLLDMRAALQADEGWIRQSLQTGRLRVLEGRGLADEIAPGRWRLSPNLEETLRRAGERGDIIKTMHRGLRAAGLDAGASDYSIFDPGVPRTRTITGRIIDRGLHDELNDGHYITVDAADGCIHYVALDPHQEMDDLPLGAIVEVQPLATGLKPSDRIIADVARWNGGTYSPEFHYEHDSKASEDFIKAHVRRLEALRRQNIVRRFANGSWEIPDDIEERVLALAKKHARYSGRVATLSYHSLEAQTSAGGATWLDRELLAKEPLPLRGDRFAAAFTEALERRANHLVHEGLARRDGQTVRFRRNLLRVLRQQELATTGDKLAGETGLEFTTPMDGMRIDGIYKRPVQLASGKFAVIAKSKEFTLVPWRPALERQRGKLIGGVMRGSSVSFHFGKKRGMGIG</sequence>
<dbReference type="EMBL" id="JAPJZH010000042">
    <property type="protein sequence ID" value="MDA4848895.1"/>
    <property type="molecule type" value="Genomic_DNA"/>
</dbReference>
<proteinExistence type="predicted"/>